<feature type="region of interest" description="Disordered" evidence="1">
    <location>
        <begin position="90"/>
        <end position="115"/>
    </location>
</feature>
<proteinExistence type="predicted"/>
<evidence type="ECO:0000256" key="1">
    <source>
        <dbReference type="SAM" id="MobiDB-lite"/>
    </source>
</evidence>
<feature type="transmembrane region" description="Helical" evidence="2">
    <location>
        <begin position="153"/>
        <end position="172"/>
    </location>
</feature>
<gene>
    <name evidence="3" type="ORF">PAHAL_2G454300</name>
</gene>
<reference evidence="3" key="1">
    <citation type="submission" date="2018-04" db="EMBL/GenBank/DDBJ databases">
        <title>WGS assembly of Panicum hallii.</title>
        <authorList>
            <person name="Lovell J."/>
            <person name="Jenkins J."/>
            <person name="Lowry D."/>
            <person name="Mamidi S."/>
            <person name="Sreedasyam A."/>
            <person name="Weng X."/>
            <person name="Barry K."/>
            <person name="Bonette J."/>
            <person name="Campitelli B."/>
            <person name="Daum C."/>
            <person name="Gordon S."/>
            <person name="Gould B."/>
            <person name="Lipzen A."/>
            <person name="Macqueen A."/>
            <person name="Palacio-Mejia J."/>
            <person name="Plott C."/>
            <person name="Shakirov E."/>
            <person name="Shu S."/>
            <person name="Yoshinaga Y."/>
            <person name="Zane M."/>
            <person name="Rokhsar D."/>
            <person name="Grimwood J."/>
            <person name="Schmutz J."/>
            <person name="Juenger T."/>
        </authorList>
    </citation>
    <scope>NUCLEOTIDE SEQUENCE [LARGE SCALE GENOMIC DNA]</scope>
    <source>
        <strain evidence="3">FIL2</strain>
    </source>
</reference>
<dbReference type="EMBL" id="CM008047">
    <property type="protein sequence ID" value="PVH65291.1"/>
    <property type="molecule type" value="Genomic_DNA"/>
</dbReference>
<evidence type="ECO:0000313" key="3">
    <source>
        <dbReference type="EMBL" id="PVH65291.1"/>
    </source>
</evidence>
<keyword evidence="2" id="KW-0472">Membrane</keyword>
<feature type="transmembrane region" description="Helical" evidence="2">
    <location>
        <begin position="38"/>
        <end position="57"/>
    </location>
</feature>
<dbReference type="Proteomes" id="UP000243499">
    <property type="component" value="Chromosome 2"/>
</dbReference>
<keyword evidence="2" id="KW-1133">Transmembrane helix</keyword>
<sequence length="173" mass="18869">MPSHRAGLRLAPGAGCSRMGGRQLRDAEVFFYELNYKVLTVFMLMLYPPVMVMSLAARNGSIFWLFRLDPFGSDEDVVEQPLVSPAAHLHPDKTRQHRPAAHVHGVPPPPRPHPTEAPARLVRASGALAVSTTYFAHYATLPSTIGVHPAEKVAAAAASLILSVFTTILVLWE</sequence>
<dbReference type="AlphaFoldDB" id="A0A2T8KSZ3"/>
<evidence type="ECO:0000256" key="2">
    <source>
        <dbReference type="SAM" id="Phobius"/>
    </source>
</evidence>
<dbReference type="Gramene" id="PVH65291">
    <property type="protein sequence ID" value="PVH65291"/>
    <property type="gene ID" value="PAHAL_2G454300"/>
</dbReference>
<protein>
    <submittedName>
        <fullName evidence="3">Uncharacterized protein</fullName>
    </submittedName>
</protein>
<feature type="transmembrane region" description="Helical" evidence="2">
    <location>
        <begin position="121"/>
        <end position="141"/>
    </location>
</feature>
<name>A0A2T8KSZ3_9POAL</name>
<keyword evidence="2" id="KW-0812">Transmembrane</keyword>
<organism evidence="3">
    <name type="scientific">Panicum hallii</name>
    <dbReference type="NCBI Taxonomy" id="206008"/>
    <lineage>
        <taxon>Eukaryota</taxon>
        <taxon>Viridiplantae</taxon>
        <taxon>Streptophyta</taxon>
        <taxon>Embryophyta</taxon>
        <taxon>Tracheophyta</taxon>
        <taxon>Spermatophyta</taxon>
        <taxon>Magnoliopsida</taxon>
        <taxon>Liliopsida</taxon>
        <taxon>Poales</taxon>
        <taxon>Poaceae</taxon>
        <taxon>PACMAD clade</taxon>
        <taxon>Panicoideae</taxon>
        <taxon>Panicodae</taxon>
        <taxon>Paniceae</taxon>
        <taxon>Panicinae</taxon>
        <taxon>Panicum</taxon>
        <taxon>Panicum sect. Panicum</taxon>
    </lineage>
</organism>
<accession>A0A2T8KSZ3</accession>